<accession>A0A4P9Z0H1</accession>
<reference evidence="8" key="1">
    <citation type="journal article" date="2018" name="Nat. Microbiol.">
        <title>Leveraging single-cell genomics to expand the fungal tree of life.</title>
        <authorList>
            <person name="Ahrendt S.R."/>
            <person name="Quandt C.A."/>
            <person name="Ciobanu D."/>
            <person name="Clum A."/>
            <person name="Salamov A."/>
            <person name="Andreopoulos B."/>
            <person name="Cheng J.F."/>
            <person name="Woyke T."/>
            <person name="Pelin A."/>
            <person name="Henrissat B."/>
            <person name="Reynolds N.K."/>
            <person name="Benny G.L."/>
            <person name="Smith M.E."/>
            <person name="James T.Y."/>
            <person name="Grigoriev I.V."/>
        </authorList>
    </citation>
    <scope>NUCLEOTIDE SEQUENCE [LARGE SCALE GENOMIC DNA]</scope>
    <source>
        <strain evidence="8">Benny S71-1</strain>
    </source>
</reference>
<dbReference type="OrthoDB" id="10248581at2759"/>
<organism evidence="7 8">
    <name type="scientific">Syncephalis pseudoplumigaleata</name>
    <dbReference type="NCBI Taxonomy" id="1712513"/>
    <lineage>
        <taxon>Eukaryota</taxon>
        <taxon>Fungi</taxon>
        <taxon>Fungi incertae sedis</taxon>
        <taxon>Zoopagomycota</taxon>
        <taxon>Zoopagomycotina</taxon>
        <taxon>Zoopagomycetes</taxon>
        <taxon>Zoopagales</taxon>
        <taxon>Piptocephalidaceae</taxon>
        <taxon>Syncephalis</taxon>
    </lineage>
</organism>
<keyword evidence="4" id="KW-0539">Nucleus</keyword>
<keyword evidence="8" id="KW-1185">Reference proteome</keyword>
<keyword evidence="3" id="KW-0804">Transcription</keyword>
<dbReference type="AlphaFoldDB" id="A0A4P9Z0H1"/>
<evidence type="ECO:0000259" key="6">
    <source>
        <dbReference type="Pfam" id="PF13656"/>
    </source>
</evidence>
<keyword evidence="2 7" id="KW-0240">DNA-directed RNA polymerase</keyword>
<evidence type="ECO:0000256" key="4">
    <source>
        <dbReference type="ARBA" id="ARBA00023242"/>
    </source>
</evidence>
<evidence type="ECO:0000313" key="7">
    <source>
        <dbReference type="EMBL" id="RKP25884.1"/>
    </source>
</evidence>
<dbReference type="CDD" id="cd06926">
    <property type="entry name" value="RNAP_II_RPB11"/>
    <property type="match status" value="1"/>
</dbReference>
<dbReference type="Proteomes" id="UP000278143">
    <property type="component" value="Unassembled WGS sequence"/>
</dbReference>
<dbReference type="GO" id="GO:0006366">
    <property type="term" value="P:transcription by RNA polymerase II"/>
    <property type="evidence" value="ECO:0007669"/>
    <property type="project" value="InterPro"/>
</dbReference>
<dbReference type="HAMAP" id="MF_00261">
    <property type="entry name" value="RNApol_arch_Rpo11"/>
    <property type="match status" value="1"/>
</dbReference>
<name>A0A4P9Z0H1_9FUNG</name>
<comment type="subcellular location">
    <subcellularLocation>
        <location evidence="1">Nucleus</location>
    </subcellularLocation>
</comment>
<dbReference type="GO" id="GO:0005665">
    <property type="term" value="C:RNA polymerase II, core complex"/>
    <property type="evidence" value="ECO:0007669"/>
    <property type="project" value="InterPro"/>
</dbReference>
<sequence length="117" mass="13527">MAQPERFNFFSDQDDIPKLRMELDTKIPNAATFILEKENHTLGNIMKIQLMKDPAVLFAGYQVAHPLEYRVKIKVQTDDDHTPVDAMRKAIHQLQNTLGTMKARFKVDEGDEEGWLQ</sequence>
<dbReference type="PANTHER" id="PTHR13946:SF16">
    <property type="entry name" value="DNA-DIRECTED RNA POLYMERASE II SUBUNIT RPB11"/>
    <property type="match status" value="1"/>
</dbReference>
<dbReference type="GO" id="GO:0046983">
    <property type="term" value="F:protein dimerization activity"/>
    <property type="evidence" value="ECO:0007669"/>
    <property type="project" value="InterPro"/>
</dbReference>
<feature type="domain" description="DNA-directed RNA polymerase RBP11-like dimerisation" evidence="6">
    <location>
        <begin position="30"/>
        <end position="102"/>
    </location>
</feature>
<evidence type="ECO:0000313" key="8">
    <source>
        <dbReference type="Proteomes" id="UP000278143"/>
    </source>
</evidence>
<dbReference type="Pfam" id="PF13656">
    <property type="entry name" value="RNA_pol_L_2"/>
    <property type="match status" value="1"/>
</dbReference>
<dbReference type="InterPro" id="IPR022905">
    <property type="entry name" value="Rpo11-like"/>
</dbReference>
<evidence type="ECO:0000256" key="5">
    <source>
        <dbReference type="ARBA" id="ARBA00025751"/>
    </source>
</evidence>
<dbReference type="InterPro" id="IPR036603">
    <property type="entry name" value="RBP11-like"/>
</dbReference>
<gene>
    <name evidence="7" type="ORF">SYNPS1DRAFT_15012</name>
</gene>
<proteinExistence type="inferred from homology"/>
<protein>
    <submittedName>
        <fullName evidence="7">DNA-directed RNA polymerase</fullName>
    </submittedName>
</protein>
<dbReference type="SUPFAM" id="SSF55257">
    <property type="entry name" value="RBP11-like subunits of RNA polymerase"/>
    <property type="match status" value="1"/>
</dbReference>
<dbReference type="GO" id="GO:0003899">
    <property type="term" value="F:DNA-directed RNA polymerase activity"/>
    <property type="evidence" value="ECO:0007669"/>
    <property type="project" value="InterPro"/>
</dbReference>
<dbReference type="InterPro" id="IPR009025">
    <property type="entry name" value="RBP11-like_dimer"/>
</dbReference>
<evidence type="ECO:0000256" key="3">
    <source>
        <dbReference type="ARBA" id="ARBA00023163"/>
    </source>
</evidence>
<dbReference type="Gene3D" id="3.30.1360.10">
    <property type="entry name" value="RNA polymerase, RBP11-like subunit"/>
    <property type="match status" value="1"/>
</dbReference>
<evidence type="ECO:0000256" key="2">
    <source>
        <dbReference type="ARBA" id="ARBA00022478"/>
    </source>
</evidence>
<dbReference type="InterPro" id="IPR037685">
    <property type="entry name" value="RBP11"/>
</dbReference>
<dbReference type="PANTHER" id="PTHR13946">
    <property type="entry name" value="DNA-DIRECTED RNA POLYMERASE I,II,III"/>
    <property type="match status" value="1"/>
</dbReference>
<evidence type="ECO:0000256" key="1">
    <source>
        <dbReference type="ARBA" id="ARBA00004123"/>
    </source>
</evidence>
<dbReference type="EMBL" id="KZ989583">
    <property type="protein sequence ID" value="RKP25884.1"/>
    <property type="molecule type" value="Genomic_DNA"/>
</dbReference>
<comment type="similarity">
    <text evidence="5">Belongs to the archaeal Rpo11/eukaryotic RPB11/RPC19 RNA polymerase subunit family.</text>
</comment>